<gene>
    <name evidence="8" type="ORF">GPA21_05785</name>
</gene>
<feature type="binding site" evidence="4">
    <location>
        <position position="322"/>
    </location>
    <ligand>
        <name>NAD(+)</name>
        <dbReference type="ChEBI" id="CHEBI:57540"/>
    </ligand>
</feature>
<dbReference type="GO" id="GO:0051287">
    <property type="term" value="F:NAD binding"/>
    <property type="evidence" value="ECO:0007669"/>
    <property type="project" value="InterPro"/>
</dbReference>
<dbReference type="PANTHER" id="PTHR43148">
    <property type="entry name" value="GLYCERALDEHYDE-3-PHOSPHATE DEHYDROGENASE 2"/>
    <property type="match status" value="1"/>
</dbReference>
<protein>
    <submittedName>
        <fullName evidence="8">Erythrose-4-phosphate dehydrogenase</fullName>
    </submittedName>
</protein>
<organism evidence="8 9">
    <name type="scientific">Azoarcus taiwanensis</name>
    <dbReference type="NCBI Taxonomy" id="666964"/>
    <lineage>
        <taxon>Bacteria</taxon>
        <taxon>Pseudomonadati</taxon>
        <taxon>Pseudomonadota</taxon>
        <taxon>Betaproteobacteria</taxon>
        <taxon>Rhodocyclales</taxon>
        <taxon>Zoogloeaceae</taxon>
        <taxon>Azoarcus</taxon>
    </lineage>
</organism>
<reference evidence="8" key="1">
    <citation type="submission" date="2019-12" db="EMBL/GenBank/DDBJ databases">
        <title>Comparative genomics gives insights into the taxonomy of the Azoarcus-Aromatoleum group and reveals separate origins of nif in the plant-associated Azoarcus and non-plant-associated Aromatoleum sub-groups.</title>
        <authorList>
            <person name="Lafos M."/>
            <person name="Maluk M."/>
            <person name="Batista M."/>
            <person name="Junghare M."/>
            <person name="Carmona M."/>
            <person name="Faoro H."/>
            <person name="Cruz L.M."/>
            <person name="Battistoni F."/>
            <person name="De Souza E."/>
            <person name="Pedrosa F."/>
            <person name="Chen W.-M."/>
            <person name="Poole P.S."/>
            <person name="Dixon R.A."/>
            <person name="James E.K."/>
        </authorList>
    </citation>
    <scope>NUCLEOTIDE SEQUENCE</scope>
    <source>
        <strain evidence="8">NSC3</strain>
    </source>
</reference>
<sequence>MVTSLRLAINGYGRIGRCFMRALVERGLHERLQVCAINEPADLDSIVYLTRFDSTHGRFPLAVSSSEGSLSIAGRGIAVTHETAPEAVDWAGLGIDLLVECSGRYGSRPELERFLAAGCPRVLLSQPGNSAEDVDATVVFGINHALLRGDERIVSNASCTTNAVVPILDLLDREIGLERVLLTTLHSVMNDQPLIDGYHHTDLRRTRSAMQSIIPVSTGLARGVERLLPQLAGRVQAKAIRVPTHNVSAIDLVLEVRQEAGVADINRMLCDAAQRNAGLIAYSEDPHASIDFNHDPHSVIVDGGQTRVVGPRLLNLVLWFDNEWGFANRMVDVARHWLKPRD</sequence>
<evidence type="ECO:0000259" key="7">
    <source>
        <dbReference type="SMART" id="SM00846"/>
    </source>
</evidence>
<evidence type="ECO:0000256" key="6">
    <source>
        <dbReference type="RuleBase" id="RU000397"/>
    </source>
</evidence>
<comment type="caution">
    <text evidence="8">The sequence shown here is derived from an EMBL/GenBank/DDBJ whole genome shotgun (WGS) entry which is preliminary data.</text>
</comment>
<dbReference type="Pfam" id="PF00044">
    <property type="entry name" value="Gp_dh_N"/>
    <property type="match status" value="1"/>
</dbReference>
<feature type="domain" description="Glyceraldehyde 3-phosphate dehydrogenase NAD(P) binding" evidence="7">
    <location>
        <begin position="5"/>
        <end position="159"/>
    </location>
</feature>
<accession>A0A972F6M7</accession>
<dbReference type="PIRSF" id="PIRSF000149">
    <property type="entry name" value="GAP_DH"/>
    <property type="match status" value="1"/>
</dbReference>
<keyword evidence="4" id="KW-0547">Nucleotide-binding</keyword>
<evidence type="ECO:0000313" key="9">
    <source>
        <dbReference type="Proteomes" id="UP000599523"/>
    </source>
</evidence>
<dbReference type="InterPro" id="IPR020831">
    <property type="entry name" value="GlycerAld/Erythrose_P_DH"/>
</dbReference>
<evidence type="ECO:0000256" key="5">
    <source>
        <dbReference type="PIRSR" id="PIRSR000149-4"/>
    </source>
</evidence>
<keyword evidence="4" id="KW-0520">NAD</keyword>
<dbReference type="Gene3D" id="3.30.360.10">
    <property type="entry name" value="Dihydrodipicolinate Reductase, domain 2"/>
    <property type="match status" value="1"/>
</dbReference>
<dbReference type="InterPro" id="IPR020829">
    <property type="entry name" value="GlycerAld_3-P_DH_cat"/>
</dbReference>
<dbReference type="Pfam" id="PF02800">
    <property type="entry name" value="Gp_dh_C"/>
    <property type="match status" value="1"/>
</dbReference>
<feature type="active site" description="Nucleophile" evidence="3">
    <location>
        <position position="159"/>
    </location>
</feature>
<dbReference type="SMART" id="SM00846">
    <property type="entry name" value="Gp_dh_N"/>
    <property type="match status" value="1"/>
</dbReference>
<dbReference type="AlphaFoldDB" id="A0A972F6M7"/>
<evidence type="ECO:0000256" key="3">
    <source>
        <dbReference type="PIRSR" id="PIRSR000149-1"/>
    </source>
</evidence>
<dbReference type="FunFam" id="3.40.50.720:FF:000001">
    <property type="entry name" value="Glyceraldehyde-3-phosphate dehydrogenase"/>
    <property type="match status" value="1"/>
</dbReference>
<dbReference type="SUPFAM" id="SSF55347">
    <property type="entry name" value="Glyceraldehyde-3-phosphate dehydrogenase-like, C-terminal domain"/>
    <property type="match status" value="1"/>
</dbReference>
<dbReference type="InterPro" id="IPR020828">
    <property type="entry name" value="GlycerAld_3-P_DH_NAD(P)-bd"/>
</dbReference>
<evidence type="ECO:0000256" key="2">
    <source>
        <dbReference type="ARBA" id="ARBA00023002"/>
    </source>
</evidence>
<comment type="subunit">
    <text evidence="1">Homotetramer.</text>
</comment>
<dbReference type="EMBL" id="WTVM01000024">
    <property type="protein sequence ID" value="NMG02479.1"/>
    <property type="molecule type" value="Genomic_DNA"/>
</dbReference>
<dbReference type="InterPro" id="IPR036291">
    <property type="entry name" value="NAD(P)-bd_dom_sf"/>
</dbReference>
<feature type="binding site" evidence="4">
    <location>
        <begin position="14"/>
        <end position="15"/>
    </location>
    <ligand>
        <name>NAD(+)</name>
        <dbReference type="ChEBI" id="CHEBI:57540"/>
    </ligand>
</feature>
<dbReference type="GO" id="GO:0016620">
    <property type="term" value="F:oxidoreductase activity, acting on the aldehyde or oxo group of donors, NAD or NADP as acceptor"/>
    <property type="evidence" value="ECO:0007669"/>
    <property type="project" value="InterPro"/>
</dbReference>
<evidence type="ECO:0000313" key="8">
    <source>
        <dbReference type="EMBL" id="NMG02479.1"/>
    </source>
</evidence>
<evidence type="ECO:0000256" key="4">
    <source>
        <dbReference type="PIRSR" id="PIRSR000149-3"/>
    </source>
</evidence>
<proteinExistence type="inferred from homology"/>
<evidence type="ECO:0000256" key="1">
    <source>
        <dbReference type="ARBA" id="ARBA00011881"/>
    </source>
</evidence>
<dbReference type="SUPFAM" id="SSF51735">
    <property type="entry name" value="NAD(P)-binding Rossmann-fold domains"/>
    <property type="match status" value="1"/>
</dbReference>
<dbReference type="Gene3D" id="3.40.50.720">
    <property type="entry name" value="NAD(P)-binding Rossmann-like Domain"/>
    <property type="match status" value="1"/>
</dbReference>
<keyword evidence="9" id="KW-1185">Reference proteome</keyword>
<keyword evidence="2" id="KW-0560">Oxidoreductase</keyword>
<dbReference type="Proteomes" id="UP000599523">
    <property type="component" value="Unassembled WGS sequence"/>
</dbReference>
<comment type="similarity">
    <text evidence="6">Belongs to the glyceraldehyde-3-phosphate dehydrogenase family.</text>
</comment>
<feature type="binding site" evidence="4">
    <location>
        <position position="125"/>
    </location>
    <ligand>
        <name>NAD(+)</name>
        <dbReference type="ChEBI" id="CHEBI:57540"/>
    </ligand>
</feature>
<name>A0A972F6M7_9RHOO</name>
<feature type="site" description="Activates thiol group during catalysis" evidence="5">
    <location>
        <position position="186"/>
    </location>
</feature>
<dbReference type="PRINTS" id="PR00078">
    <property type="entry name" value="G3PDHDRGNASE"/>
</dbReference>